<dbReference type="Gene3D" id="2.40.160.20">
    <property type="match status" value="1"/>
</dbReference>
<accession>A0A2B7X0I6</accession>
<sequence length="154" mass="16298">MATAQQTPAADPEPPALTFLYTAFVDCEGMYDVGDGPKGKRRVIPIVGGNFTGPRVKGTISNLGADWGLTDARGTFSSDTRYHLETDDGAHIYIQTSGPAQPDGGTHLRLLFETGAEKYAWMNDIVSVGVLKLAGGSLGGGFTLRIDAWHVSLG</sequence>
<comment type="caution">
    <text evidence="1">The sequence shown here is derived from an EMBL/GenBank/DDBJ whole genome shotgun (WGS) entry which is preliminary data.</text>
</comment>
<dbReference type="OrthoDB" id="2544694at2759"/>
<evidence type="ECO:0000313" key="2">
    <source>
        <dbReference type="Proteomes" id="UP000223968"/>
    </source>
</evidence>
<proteinExistence type="predicted"/>
<gene>
    <name evidence="1" type="ORF">AJ79_07667</name>
</gene>
<dbReference type="STRING" id="1447875.A0A2B7X0I6"/>
<organism evidence="1 2">
    <name type="scientific">Helicocarpus griseus UAMH5409</name>
    <dbReference type="NCBI Taxonomy" id="1447875"/>
    <lineage>
        <taxon>Eukaryota</taxon>
        <taxon>Fungi</taxon>
        <taxon>Dikarya</taxon>
        <taxon>Ascomycota</taxon>
        <taxon>Pezizomycotina</taxon>
        <taxon>Eurotiomycetes</taxon>
        <taxon>Eurotiomycetidae</taxon>
        <taxon>Onygenales</taxon>
        <taxon>Ajellomycetaceae</taxon>
        <taxon>Helicocarpus</taxon>
    </lineage>
</organism>
<evidence type="ECO:0000313" key="1">
    <source>
        <dbReference type="EMBL" id="PGH02327.1"/>
    </source>
</evidence>
<dbReference type="AlphaFoldDB" id="A0A2B7X0I6"/>
<dbReference type="PANTHER" id="PTHR37315">
    <property type="entry name" value="UPF0311 PROTEIN BLR7842"/>
    <property type="match status" value="1"/>
</dbReference>
<reference evidence="1 2" key="1">
    <citation type="submission" date="2017-10" db="EMBL/GenBank/DDBJ databases">
        <title>Comparative genomics in systemic dimorphic fungi from Ajellomycetaceae.</title>
        <authorList>
            <person name="Munoz J.F."/>
            <person name="Mcewen J.G."/>
            <person name="Clay O.K."/>
            <person name="Cuomo C.A."/>
        </authorList>
    </citation>
    <scope>NUCLEOTIDE SEQUENCE [LARGE SCALE GENOMIC DNA]</scope>
    <source>
        <strain evidence="1 2">UAMH5409</strain>
    </source>
</reference>
<dbReference type="InterPro" id="IPR020915">
    <property type="entry name" value="UPF0311"/>
</dbReference>
<dbReference type="EMBL" id="PDNB01000160">
    <property type="protein sequence ID" value="PGH02327.1"/>
    <property type="molecule type" value="Genomic_DNA"/>
</dbReference>
<dbReference type="PANTHER" id="PTHR37315:SF1">
    <property type="entry name" value="UPF0311 PROTEIN BLR7842"/>
    <property type="match status" value="1"/>
</dbReference>
<dbReference type="Pfam" id="PF11578">
    <property type="entry name" value="DUF3237"/>
    <property type="match status" value="1"/>
</dbReference>
<protein>
    <submittedName>
        <fullName evidence="1">Uncharacterized protein</fullName>
    </submittedName>
</protein>
<dbReference type="Proteomes" id="UP000223968">
    <property type="component" value="Unassembled WGS sequence"/>
</dbReference>
<keyword evidence="2" id="KW-1185">Reference proteome</keyword>
<name>A0A2B7X0I6_9EURO</name>